<reference evidence="1" key="1">
    <citation type="journal article" date="2020" name="bioRxiv">
        <title>A rank-normalized archaeal taxonomy based on genome phylogeny resolves widespread incomplete and uneven classifications.</title>
        <authorList>
            <person name="Rinke C."/>
            <person name="Chuvochina M."/>
            <person name="Mussig A.J."/>
            <person name="Chaumeil P.-A."/>
            <person name="Waite D.W."/>
            <person name="Whitman W.B."/>
            <person name="Parks D.H."/>
            <person name="Hugenholtz P."/>
        </authorList>
    </citation>
    <scope>NUCLEOTIDE SEQUENCE</scope>
    <source>
        <strain evidence="1">UBA8838</strain>
    </source>
</reference>
<evidence type="ECO:0000313" key="2">
    <source>
        <dbReference type="Proteomes" id="UP000646844"/>
    </source>
</evidence>
<dbReference type="Gene3D" id="3.40.50.720">
    <property type="entry name" value="NAD(P)-binding Rossmann-like Domain"/>
    <property type="match status" value="1"/>
</dbReference>
<dbReference type="RefSeq" id="WP_420825188.1">
    <property type="nucleotide sequence ID" value="NZ_BAABQO010000012.1"/>
</dbReference>
<accession>A0A832TCL7</accession>
<protein>
    <submittedName>
        <fullName evidence="1">SDR family oxidoreductase</fullName>
    </submittedName>
</protein>
<dbReference type="SUPFAM" id="SSF51735">
    <property type="entry name" value="NAD(P)-binding Rossmann-fold domains"/>
    <property type="match status" value="1"/>
</dbReference>
<organism evidence="1 2">
    <name type="scientific">Sulfurisphaera tokodaii</name>
    <dbReference type="NCBI Taxonomy" id="111955"/>
    <lineage>
        <taxon>Archaea</taxon>
        <taxon>Thermoproteota</taxon>
        <taxon>Thermoprotei</taxon>
        <taxon>Sulfolobales</taxon>
        <taxon>Sulfolobaceae</taxon>
        <taxon>Sulfurisphaera</taxon>
    </lineage>
</organism>
<gene>
    <name evidence="1" type="ORF">HA332_03570</name>
</gene>
<evidence type="ECO:0000313" key="1">
    <source>
        <dbReference type="EMBL" id="HII73464.1"/>
    </source>
</evidence>
<name>A0A832TCL7_9CREN</name>
<sequence length="39" mass="4343">MARLGTLEDITVMATFLASNEANFITGQLIIVDEVYIIR</sequence>
<dbReference type="Proteomes" id="UP000646844">
    <property type="component" value="Unassembled WGS sequence"/>
</dbReference>
<comment type="caution">
    <text evidence="1">The sequence shown here is derived from an EMBL/GenBank/DDBJ whole genome shotgun (WGS) entry which is preliminary data.</text>
</comment>
<dbReference type="InterPro" id="IPR036291">
    <property type="entry name" value="NAD(P)-bd_dom_sf"/>
</dbReference>
<proteinExistence type="predicted"/>
<dbReference type="EMBL" id="DUJO01000017">
    <property type="protein sequence ID" value="HII73464.1"/>
    <property type="molecule type" value="Genomic_DNA"/>
</dbReference>
<dbReference type="InterPro" id="IPR002347">
    <property type="entry name" value="SDR_fam"/>
</dbReference>
<dbReference type="GeneID" id="99615031"/>
<dbReference type="Pfam" id="PF13561">
    <property type="entry name" value="adh_short_C2"/>
    <property type="match status" value="1"/>
</dbReference>
<dbReference type="AlphaFoldDB" id="A0A832TCL7"/>